<keyword evidence="3" id="KW-1185">Reference proteome</keyword>
<dbReference type="Proteomes" id="UP001432222">
    <property type="component" value="Chromosome"/>
</dbReference>
<evidence type="ECO:0000313" key="3">
    <source>
        <dbReference type="Proteomes" id="UP001432222"/>
    </source>
</evidence>
<name>A0ABZ1TU59_9ACTN</name>
<dbReference type="InterPro" id="IPR023213">
    <property type="entry name" value="CAT-like_dom_sf"/>
</dbReference>
<evidence type="ECO:0000256" key="1">
    <source>
        <dbReference type="SAM" id="MobiDB-lite"/>
    </source>
</evidence>
<evidence type="ECO:0000313" key="2">
    <source>
        <dbReference type="EMBL" id="WUQ82498.1"/>
    </source>
</evidence>
<dbReference type="Gene3D" id="3.30.559.10">
    <property type="entry name" value="Chloramphenicol acetyltransferase-like domain"/>
    <property type="match status" value="1"/>
</dbReference>
<feature type="compositionally biased region" description="Low complexity" evidence="1">
    <location>
        <begin position="115"/>
        <end position="129"/>
    </location>
</feature>
<gene>
    <name evidence="2" type="ORF">OHA16_05620</name>
</gene>
<dbReference type="Gene3D" id="3.30.559.30">
    <property type="entry name" value="Nonribosomal peptide synthetase, condensation domain"/>
    <property type="match status" value="1"/>
</dbReference>
<accession>A0ABZ1TU59</accession>
<sequence length="468" mass="47950">MHSSITAAYLTRYRSLASAAGTGSDPAPLLPLTGAQRRFLITRHRDRLARTDIVPLFFAFPRGTVDLPRLRRAALRLAHRHPALRGEFTVLRGTPVLRLGEPSVEVARVPVDPSGPAATGPAATGPAAAGAATGAAADGAAGAGLPDGPARAALLRALLDWPTDGPALRLLLAAGPQDEEELLAVALDHAACDEQSLGLVTEGLGAAYADPDGGEDDPGAGRAEAVESYRAAVEGQLATEARAASEAAQRHWAARLGALADAPEGTASAGAARSTGMAVDRLPAVTGAARGGVFPALLDAVAAAAHRLDGGDRVLALGYPWGGRPADTAPVLGCFLNTLVHPAPPGPPRPLDALGADWWDDLDHADTPYDEVVRAARSAGASWSGALDGLLTFEDLHRRPPLVLGGAAGREVHLAGRPLAAPIAVSASHGEDLLVRLAWDRERYSDAAAEAAFAALLATLRHHLGTGA</sequence>
<protein>
    <submittedName>
        <fullName evidence="2">Non-ribosomal peptide synthetase</fullName>
    </submittedName>
</protein>
<dbReference type="RefSeq" id="WP_328953553.1">
    <property type="nucleotide sequence ID" value="NZ_CP108110.1"/>
</dbReference>
<proteinExistence type="predicted"/>
<dbReference type="EMBL" id="CP108110">
    <property type="protein sequence ID" value="WUQ82498.1"/>
    <property type="molecule type" value="Genomic_DNA"/>
</dbReference>
<feature type="region of interest" description="Disordered" evidence="1">
    <location>
        <begin position="110"/>
        <end position="129"/>
    </location>
</feature>
<organism evidence="2 3">
    <name type="scientific">Kitasatospora purpeofusca</name>
    <dbReference type="NCBI Taxonomy" id="67352"/>
    <lineage>
        <taxon>Bacteria</taxon>
        <taxon>Bacillati</taxon>
        <taxon>Actinomycetota</taxon>
        <taxon>Actinomycetes</taxon>
        <taxon>Kitasatosporales</taxon>
        <taxon>Streptomycetaceae</taxon>
        <taxon>Kitasatospora</taxon>
    </lineage>
</organism>
<reference evidence="2" key="1">
    <citation type="submission" date="2022-10" db="EMBL/GenBank/DDBJ databases">
        <title>The complete genomes of actinobacterial strains from the NBC collection.</title>
        <authorList>
            <person name="Joergensen T.S."/>
            <person name="Alvarez Arevalo M."/>
            <person name="Sterndorff E.B."/>
            <person name="Faurdal D."/>
            <person name="Vuksanovic O."/>
            <person name="Mourched A.-S."/>
            <person name="Charusanti P."/>
            <person name="Shaw S."/>
            <person name="Blin K."/>
            <person name="Weber T."/>
        </authorList>
    </citation>
    <scope>NUCLEOTIDE SEQUENCE</scope>
    <source>
        <strain evidence="2">NBC_00222</strain>
    </source>
</reference>
<dbReference type="SUPFAM" id="SSF52777">
    <property type="entry name" value="CoA-dependent acyltransferases"/>
    <property type="match status" value="2"/>
</dbReference>